<keyword evidence="3" id="KW-1185">Reference proteome</keyword>
<keyword evidence="1" id="KW-1133">Transmembrane helix</keyword>
<comment type="caution">
    <text evidence="2">The sequence shown here is derived from an EMBL/GenBank/DDBJ whole genome shotgun (WGS) entry which is preliminary data.</text>
</comment>
<dbReference type="AlphaFoldDB" id="A0A9X3HUF2"/>
<feature type="transmembrane region" description="Helical" evidence="1">
    <location>
        <begin position="24"/>
        <end position="48"/>
    </location>
</feature>
<organism evidence="2 3">
    <name type="scientific">Vibrio paucivorans</name>
    <dbReference type="NCBI Taxonomy" id="2829489"/>
    <lineage>
        <taxon>Bacteria</taxon>
        <taxon>Pseudomonadati</taxon>
        <taxon>Pseudomonadota</taxon>
        <taxon>Gammaproteobacteria</taxon>
        <taxon>Vibrionales</taxon>
        <taxon>Vibrionaceae</taxon>
        <taxon>Vibrio</taxon>
    </lineage>
</organism>
<evidence type="ECO:0000256" key="1">
    <source>
        <dbReference type="SAM" id="Phobius"/>
    </source>
</evidence>
<dbReference type="Proteomes" id="UP001155586">
    <property type="component" value="Unassembled WGS sequence"/>
</dbReference>
<protein>
    <submittedName>
        <fullName evidence="2">Uncharacterized protein</fullName>
    </submittedName>
</protein>
<dbReference type="RefSeq" id="WP_004735711.1">
    <property type="nucleotide sequence ID" value="NZ_JAKRRX010000274.1"/>
</dbReference>
<reference evidence="2" key="1">
    <citation type="submission" date="2022-02" db="EMBL/GenBank/DDBJ databases">
        <title>Vibrio sp. nov., a new bacterium isolated from Bohai sea, China.</title>
        <authorList>
            <person name="Yuan Y."/>
        </authorList>
    </citation>
    <scope>NUCLEOTIDE SEQUENCE</scope>
    <source>
        <strain evidence="2">DBSS07</strain>
    </source>
</reference>
<keyword evidence="1" id="KW-0812">Transmembrane</keyword>
<dbReference type="GeneID" id="94231619"/>
<proteinExistence type="predicted"/>
<keyword evidence="1" id="KW-0472">Membrane</keyword>
<evidence type="ECO:0000313" key="2">
    <source>
        <dbReference type="EMBL" id="MCW8336538.1"/>
    </source>
</evidence>
<gene>
    <name evidence="2" type="ORF">MD483_22275</name>
</gene>
<dbReference type="EMBL" id="JAKRRX010000274">
    <property type="protein sequence ID" value="MCW8336538.1"/>
    <property type="molecule type" value="Genomic_DNA"/>
</dbReference>
<sequence>MTSLLLQTIKLISALITLLSLSPFFGAIGTLTTLGFLVVLLIGLLVAISELRDKNNHR</sequence>
<accession>A0A9X3HUF2</accession>
<evidence type="ECO:0000313" key="3">
    <source>
        <dbReference type="Proteomes" id="UP001155586"/>
    </source>
</evidence>
<name>A0A9X3HUF2_9VIBR</name>